<keyword evidence="1" id="KW-0732">Signal</keyword>
<reference evidence="2 3" key="1">
    <citation type="submission" date="2012-02" db="EMBL/GenBank/DDBJ databases">
        <title>Complete genome sequence of Phycisphaera mikurensis NBRC 102666.</title>
        <authorList>
            <person name="Ankai A."/>
            <person name="Hosoyama A."/>
            <person name="Terui Y."/>
            <person name="Sekine M."/>
            <person name="Fukai R."/>
            <person name="Kato Y."/>
            <person name="Nakamura S."/>
            <person name="Yamada-Narita S."/>
            <person name="Kawakoshi A."/>
            <person name="Fukunaga Y."/>
            <person name="Yamazaki S."/>
            <person name="Fujita N."/>
        </authorList>
    </citation>
    <scope>NUCLEOTIDE SEQUENCE [LARGE SCALE GENOMIC DNA]</scope>
    <source>
        <strain evidence="3">NBRC 102666 / KCTC 22515 / FYK2301M01</strain>
    </source>
</reference>
<feature type="chain" id="PRO_5003629732" description="HEAT repeat domain-containing protein" evidence="1">
    <location>
        <begin position="19"/>
        <end position="118"/>
    </location>
</feature>
<evidence type="ECO:0000313" key="2">
    <source>
        <dbReference type="EMBL" id="BAM04382.1"/>
    </source>
</evidence>
<gene>
    <name evidence="2" type="ordered locus">PSMK_22230</name>
</gene>
<evidence type="ECO:0000313" key="3">
    <source>
        <dbReference type="Proteomes" id="UP000007881"/>
    </source>
</evidence>
<dbReference type="Proteomes" id="UP000007881">
    <property type="component" value="Chromosome"/>
</dbReference>
<evidence type="ECO:0008006" key="4">
    <source>
        <dbReference type="Google" id="ProtNLM"/>
    </source>
</evidence>
<feature type="signal peptide" evidence="1">
    <location>
        <begin position="1"/>
        <end position="18"/>
    </location>
</feature>
<organism evidence="2 3">
    <name type="scientific">Phycisphaera mikurensis (strain NBRC 102666 / KCTC 22515 / FYK2301M01)</name>
    <dbReference type="NCBI Taxonomy" id="1142394"/>
    <lineage>
        <taxon>Bacteria</taxon>
        <taxon>Pseudomonadati</taxon>
        <taxon>Planctomycetota</taxon>
        <taxon>Phycisphaerae</taxon>
        <taxon>Phycisphaerales</taxon>
        <taxon>Phycisphaeraceae</taxon>
        <taxon>Phycisphaera</taxon>
    </lineage>
</organism>
<dbReference type="HOGENOM" id="CLU_2070905_0_0_0"/>
<dbReference type="STRING" id="1142394.PSMK_22230"/>
<dbReference type="RefSeq" id="WP_014437600.1">
    <property type="nucleotide sequence ID" value="NC_017080.1"/>
</dbReference>
<dbReference type="PROSITE" id="PS51257">
    <property type="entry name" value="PROKAR_LIPOPROTEIN"/>
    <property type="match status" value="1"/>
</dbReference>
<name>I0IGJ4_PHYMF</name>
<accession>I0IGJ4</accession>
<dbReference type="KEGG" id="phm:PSMK_22230"/>
<dbReference type="AlphaFoldDB" id="I0IGJ4"/>
<evidence type="ECO:0000256" key="1">
    <source>
        <dbReference type="SAM" id="SignalP"/>
    </source>
</evidence>
<keyword evidence="3" id="KW-1185">Reference proteome</keyword>
<dbReference type="EMBL" id="AP012338">
    <property type="protein sequence ID" value="BAM04382.1"/>
    <property type="molecule type" value="Genomic_DNA"/>
</dbReference>
<sequence length="118" mass="12350">MLARGLLLPCFALATACAAGCTAPAVEPDLASSRVAARVPALVGAAEDGRAAASDAAALVRALDDDDPAVRLFAIGGLRRLSDERFGYRWYQDAPGRRGAVAAWERWLEKRLGARAAG</sequence>
<protein>
    <recommendedName>
        <fullName evidence="4">HEAT repeat domain-containing protein</fullName>
    </recommendedName>
</protein>
<proteinExistence type="predicted"/>